<evidence type="ECO:0000256" key="13">
    <source>
        <dbReference type="ARBA" id="ARBA00022989"/>
    </source>
</evidence>
<dbReference type="UniPathway" id="UPA00143"/>
<feature type="transmembrane region" description="Helical" evidence="16">
    <location>
        <begin position="133"/>
        <end position="157"/>
    </location>
</feature>
<evidence type="ECO:0000256" key="1">
    <source>
        <dbReference type="ARBA" id="ARBA00000900"/>
    </source>
</evidence>
<name>A0A183IIT0_9BILA</name>
<feature type="transmembrane region" description="Helical" evidence="16">
    <location>
        <begin position="7"/>
        <end position="25"/>
    </location>
</feature>
<keyword evidence="14 16" id="KW-0472">Membrane</keyword>
<evidence type="ECO:0000256" key="3">
    <source>
        <dbReference type="ARBA" id="ARBA00004906"/>
    </source>
</evidence>
<dbReference type="Gene3D" id="3.30.40.10">
    <property type="entry name" value="Zinc/RING finger domain, C3HC4 (zinc finger)"/>
    <property type="match status" value="1"/>
</dbReference>
<dbReference type="WBParaSite" id="SBAD_0000368501-mRNA-1">
    <property type="protein sequence ID" value="SBAD_0000368501-mRNA-1"/>
    <property type="gene ID" value="SBAD_0000368501"/>
</dbReference>
<evidence type="ECO:0000256" key="10">
    <source>
        <dbReference type="ARBA" id="ARBA00022786"/>
    </source>
</evidence>
<dbReference type="InterPro" id="IPR050731">
    <property type="entry name" value="HRD1_E3_ubiq-ligases"/>
</dbReference>
<evidence type="ECO:0000256" key="7">
    <source>
        <dbReference type="ARBA" id="ARBA00022692"/>
    </source>
</evidence>
<evidence type="ECO:0000256" key="5">
    <source>
        <dbReference type="ARBA" id="ARBA00012483"/>
    </source>
</evidence>
<evidence type="ECO:0000313" key="18">
    <source>
        <dbReference type="EMBL" id="VDP01471.1"/>
    </source>
</evidence>
<dbReference type="OrthoDB" id="7759664at2759"/>
<evidence type="ECO:0000256" key="16">
    <source>
        <dbReference type="SAM" id="Phobius"/>
    </source>
</evidence>
<dbReference type="EMBL" id="UZAM01007794">
    <property type="protein sequence ID" value="VDP01471.1"/>
    <property type="molecule type" value="Genomic_DNA"/>
</dbReference>
<evidence type="ECO:0000256" key="8">
    <source>
        <dbReference type="ARBA" id="ARBA00022723"/>
    </source>
</evidence>
<dbReference type="GO" id="GO:0061630">
    <property type="term" value="F:ubiquitin protein ligase activity"/>
    <property type="evidence" value="ECO:0007669"/>
    <property type="project" value="UniProtKB-EC"/>
</dbReference>
<reference evidence="20" key="1">
    <citation type="submission" date="2016-06" db="UniProtKB">
        <authorList>
            <consortium name="WormBaseParasite"/>
        </authorList>
    </citation>
    <scope>IDENTIFICATION</scope>
</reference>
<comment type="subcellular location">
    <subcellularLocation>
        <location evidence="2">Endoplasmic reticulum membrane</location>
        <topology evidence="2">Multi-pass membrane protein</topology>
    </subcellularLocation>
</comment>
<evidence type="ECO:0000256" key="12">
    <source>
        <dbReference type="ARBA" id="ARBA00022833"/>
    </source>
</evidence>
<feature type="transmembrane region" description="Helical" evidence="16">
    <location>
        <begin position="45"/>
        <end position="70"/>
    </location>
</feature>
<feature type="domain" description="RING-type" evidence="17">
    <location>
        <begin position="292"/>
        <end position="320"/>
    </location>
</feature>
<dbReference type="InterPro" id="IPR058051">
    <property type="entry name" value="Znf_RING_synoviolin"/>
</dbReference>
<dbReference type="GO" id="GO:0036503">
    <property type="term" value="P:ERAD pathway"/>
    <property type="evidence" value="ECO:0007669"/>
    <property type="project" value="TreeGrafter"/>
</dbReference>
<accession>A0A183IIT0</accession>
<keyword evidence="19" id="KW-1185">Reference proteome</keyword>
<comment type="pathway">
    <text evidence="3">Protein modification; protein ubiquitination.</text>
</comment>
<keyword evidence="12" id="KW-0862">Zinc</keyword>
<dbReference type="PANTHER" id="PTHR22763:SF184">
    <property type="entry name" value="E3 UBIQUITIN-PROTEIN LIGASE SYNOVIOLIN"/>
    <property type="match status" value="1"/>
</dbReference>
<feature type="transmembrane region" description="Helical" evidence="16">
    <location>
        <begin position="169"/>
        <end position="191"/>
    </location>
</feature>
<evidence type="ECO:0000256" key="15">
    <source>
        <dbReference type="PROSITE-ProRule" id="PRU00175"/>
    </source>
</evidence>
<keyword evidence="13 16" id="KW-1133">Transmembrane helix</keyword>
<dbReference type="Proteomes" id="UP000270296">
    <property type="component" value="Unassembled WGS sequence"/>
</dbReference>
<evidence type="ECO:0000259" key="17">
    <source>
        <dbReference type="PROSITE" id="PS50089"/>
    </source>
</evidence>
<dbReference type="SUPFAM" id="SSF57850">
    <property type="entry name" value="RING/U-box"/>
    <property type="match status" value="1"/>
</dbReference>
<comment type="similarity">
    <text evidence="4">Belongs to the HRD1 family.</text>
</comment>
<dbReference type="Pfam" id="PF25563">
    <property type="entry name" value="TPR_SYVN1_N"/>
    <property type="match status" value="1"/>
</dbReference>
<evidence type="ECO:0000256" key="14">
    <source>
        <dbReference type="ARBA" id="ARBA00023136"/>
    </source>
</evidence>
<keyword evidence="11" id="KW-0256">Endoplasmic reticulum</keyword>
<dbReference type="GO" id="GO:0016567">
    <property type="term" value="P:protein ubiquitination"/>
    <property type="evidence" value="ECO:0007669"/>
    <property type="project" value="UniProtKB-UniPathway"/>
</dbReference>
<organism evidence="20">
    <name type="scientific">Soboliphyme baturini</name>
    <dbReference type="NCBI Taxonomy" id="241478"/>
    <lineage>
        <taxon>Eukaryota</taxon>
        <taxon>Metazoa</taxon>
        <taxon>Ecdysozoa</taxon>
        <taxon>Nematoda</taxon>
        <taxon>Enoplea</taxon>
        <taxon>Dorylaimia</taxon>
        <taxon>Dioctophymatida</taxon>
        <taxon>Dioctophymatoidea</taxon>
        <taxon>Soboliphymatidae</taxon>
        <taxon>Soboliphyme</taxon>
    </lineage>
</organism>
<evidence type="ECO:0000256" key="9">
    <source>
        <dbReference type="ARBA" id="ARBA00022771"/>
    </source>
</evidence>
<dbReference type="PROSITE" id="PS50089">
    <property type="entry name" value="ZF_RING_2"/>
    <property type="match status" value="1"/>
</dbReference>
<evidence type="ECO:0000256" key="4">
    <source>
        <dbReference type="ARBA" id="ARBA00010089"/>
    </source>
</evidence>
<keyword evidence="10" id="KW-0833">Ubl conjugation pathway</keyword>
<comment type="catalytic activity">
    <reaction evidence="1">
        <text>S-ubiquitinyl-[E2 ubiquitin-conjugating enzyme]-L-cysteine + [acceptor protein]-L-lysine = [E2 ubiquitin-conjugating enzyme]-L-cysteine + N(6)-ubiquitinyl-[acceptor protein]-L-lysine.</text>
        <dbReference type="EC" id="2.3.2.27"/>
    </reaction>
</comment>
<protein>
    <recommendedName>
        <fullName evidence="5">RING-type E3 ubiquitin transferase</fullName>
        <ecNumber evidence="5">2.3.2.27</ecNumber>
    </recommendedName>
</protein>
<feature type="transmembrane region" description="Helical" evidence="16">
    <location>
        <begin position="212"/>
        <end position="236"/>
    </location>
</feature>
<dbReference type="GO" id="GO:0008270">
    <property type="term" value="F:zinc ion binding"/>
    <property type="evidence" value="ECO:0007669"/>
    <property type="project" value="UniProtKB-KW"/>
</dbReference>
<dbReference type="EC" id="2.3.2.27" evidence="5"/>
<dbReference type="GO" id="GO:0043161">
    <property type="term" value="P:proteasome-mediated ubiquitin-dependent protein catabolic process"/>
    <property type="evidence" value="ECO:0007669"/>
    <property type="project" value="TreeGrafter"/>
</dbReference>
<dbReference type="CDD" id="cd16479">
    <property type="entry name" value="RING-H2_synoviolin"/>
    <property type="match status" value="1"/>
</dbReference>
<keyword evidence="9 15" id="KW-0863">Zinc-finger</keyword>
<evidence type="ECO:0000313" key="20">
    <source>
        <dbReference type="WBParaSite" id="SBAD_0000368501-mRNA-1"/>
    </source>
</evidence>
<evidence type="ECO:0000256" key="6">
    <source>
        <dbReference type="ARBA" id="ARBA00022679"/>
    </source>
</evidence>
<proteinExistence type="inferred from homology"/>
<dbReference type="GO" id="GO:0005789">
    <property type="term" value="C:endoplasmic reticulum membrane"/>
    <property type="evidence" value="ECO:0007669"/>
    <property type="project" value="UniProtKB-SubCell"/>
</dbReference>
<dbReference type="PANTHER" id="PTHR22763">
    <property type="entry name" value="RING ZINC FINGER PROTEIN"/>
    <property type="match status" value="1"/>
</dbReference>
<evidence type="ECO:0000256" key="2">
    <source>
        <dbReference type="ARBA" id="ARBA00004477"/>
    </source>
</evidence>
<dbReference type="InterPro" id="IPR013083">
    <property type="entry name" value="Znf_RING/FYVE/PHD"/>
</dbReference>
<keyword evidence="8" id="KW-0479">Metal-binding</keyword>
<gene>
    <name evidence="18" type="ORF">SBAD_LOCUS3526</name>
</gene>
<sequence>MRLRTQYVSVASFLLSASVILYAYHLKRQFYPSVVYMTKSNAIMAVFYVQFFVLVMLLGRLIVVLLFGHLRSSESEHLTERAWYAVTEMCLAFTLFRDDFSPRFVSQFTQLLFLKCFHWLSEDRVDYMERSPVITVLFHVRMMILVGLMSAIDSYYVSHAYFVTLSKGASVQIVFGFEYAILLTVVFHISIKYILHSIDLRNVHPWENKAGYLLYCELVIECCRVILYSVFIAVMMNLHTFPLFSIRPMYLALKSMKKAVSDVILSRRAIRYMNTLYPDATLEELQQSDNVCIICREEMTTGAKKLPCNHIFHVSCLRSWFQVTRYSIIF</sequence>
<dbReference type="AlphaFoldDB" id="A0A183IIT0"/>
<dbReference type="InterPro" id="IPR057992">
    <property type="entry name" value="TPR_SYVN1_N"/>
</dbReference>
<evidence type="ECO:0000313" key="19">
    <source>
        <dbReference type="Proteomes" id="UP000270296"/>
    </source>
</evidence>
<keyword evidence="7 16" id="KW-0812">Transmembrane</keyword>
<keyword evidence="6" id="KW-0808">Transferase</keyword>
<evidence type="ECO:0000256" key="11">
    <source>
        <dbReference type="ARBA" id="ARBA00022824"/>
    </source>
</evidence>
<dbReference type="Pfam" id="PF13639">
    <property type="entry name" value="zf-RING_2"/>
    <property type="match status" value="1"/>
</dbReference>
<dbReference type="InterPro" id="IPR001841">
    <property type="entry name" value="Znf_RING"/>
</dbReference>
<reference evidence="18 19" key="2">
    <citation type="submission" date="2018-11" db="EMBL/GenBank/DDBJ databases">
        <authorList>
            <consortium name="Pathogen Informatics"/>
        </authorList>
    </citation>
    <scope>NUCLEOTIDE SEQUENCE [LARGE SCALE GENOMIC DNA]</scope>
</reference>